<evidence type="ECO:0000256" key="8">
    <source>
        <dbReference type="ARBA" id="ARBA00023264"/>
    </source>
</evidence>
<accession>A0A0X8JGH1</accession>
<reference evidence="11" key="1">
    <citation type="submission" date="2016-02" db="EMBL/GenBank/DDBJ databases">
        <authorList>
            <person name="Holder M.E."/>
            <person name="Ajami N.J."/>
            <person name="Petrosino J.F."/>
        </authorList>
    </citation>
    <scope>NUCLEOTIDE SEQUENCE [LARGE SCALE GENOMIC DNA]</scope>
    <source>
        <strain evidence="11">CCUG 36733</strain>
    </source>
</reference>
<dbReference type="PROSITE" id="PS50146">
    <property type="entry name" value="DAGK"/>
    <property type="match status" value="1"/>
</dbReference>
<dbReference type="InterPro" id="IPR050187">
    <property type="entry name" value="Lipid_Phosphate_FormReg"/>
</dbReference>
<organism evidence="10 11">
    <name type="scientific">Actinomyces radicidentis</name>
    <dbReference type="NCBI Taxonomy" id="111015"/>
    <lineage>
        <taxon>Bacteria</taxon>
        <taxon>Bacillati</taxon>
        <taxon>Actinomycetota</taxon>
        <taxon>Actinomycetes</taxon>
        <taxon>Actinomycetales</taxon>
        <taxon>Actinomycetaceae</taxon>
        <taxon>Actinomyces</taxon>
    </lineage>
</organism>
<dbReference type="Pfam" id="PF00781">
    <property type="entry name" value="DAGK_cat"/>
    <property type="match status" value="1"/>
</dbReference>
<dbReference type="InterPro" id="IPR017438">
    <property type="entry name" value="ATP-NAD_kinase_N"/>
</dbReference>
<keyword evidence="7" id="KW-0443">Lipid metabolism</keyword>
<dbReference type="SUPFAM" id="SSF111331">
    <property type="entry name" value="NAD kinase/diacylglycerol kinase-like"/>
    <property type="match status" value="1"/>
</dbReference>
<keyword evidence="6" id="KW-0067">ATP-binding</keyword>
<dbReference type="Pfam" id="PF19279">
    <property type="entry name" value="YegS_C"/>
    <property type="match status" value="1"/>
</dbReference>
<dbReference type="Gene3D" id="2.60.200.40">
    <property type="match status" value="1"/>
</dbReference>
<keyword evidence="4" id="KW-0547">Nucleotide-binding</keyword>
<evidence type="ECO:0000256" key="3">
    <source>
        <dbReference type="ARBA" id="ARBA00022679"/>
    </source>
</evidence>
<dbReference type="PANTHER" id="PTHR12358:SF106">
    <property type="entry name" value="LIPID KINASE YEGS"/>
    <property type="match status" value="1"/>
</dbReference>
<protein>
    <recommendedName>
        <fullName evidence="9">DAGKc domain-containing protein</fullName>
    </recommendedName>
</protein>
<keyword evidence="5" id="KW-0418">Kinase</keyword>
<comment type="similarity">
    <text evidence="2">Belongs to the diacylglycerol/lipid kinase family.</text>
</comment>
<dbReference type="GO" id="GO:0005886">
    <property type="term" value="C:plasma membrane"/>
    <property type="evidence" value="ECO:0007669"/>
    <property type="project" value="TreeGrafter"/>
</dbReference>
<evidence type="ECO:0000256" key="7">
    <source>
        <dbReference type="ARBA" id="ARBA00023209"/>
    </source>
</evidence>
<dbReference type="Gene3D" id="3.40.50.10330">
    <property type="entry name" value="Probable inorganic polyphosphate/atp-NAD kinase, domain 1"/>
    <property type="match status" value="1"/>
</dbReference>
<evidence type="ECO:0000313" key="10">
    <source>
        <dbReference type="EMBL" id="AMD87958.1"/>
    </source>
</evidence>
<feature type="domain" description="DAGKc" evidence="9">
    <location>
        <begin position="2"/>
        <end position="145"/>
    </location>
</feature>
<sequence length="336" mass="35110">MSRPLTVAVLGNPTARRGHRATASAAVVSALEDAGHRVLDIRSTSGAEAGRAARRLVHERPGGDRPDALVVVGGDGMVHLGVGAVASTATPLGIVPNGTGNDAARHLGIPYRDPEAATRLLLGELADLRDGRRPGAVDAIRMTRPAGPRFAGLPSVGTEDAWALAVVSAGLDAAVNARANATSWPRGEARYLRAIAHEARRVRPYGYRVTTEAGTWEGPALLMVAANTSCIGGGIRIAPTASAVDGQLELLRLDPVGPLGLGPHLVRLARGRHLEHEGVTCWRSRWATIEALTPSPGRWRRPPLPMADGEPLADLPLHLEAVPGALGLLAQARPGR</sequence>
<gene>
    <name evidence="10" type="ORF">AXF14_10695</name>
</gene>
<dbReference type="GO" id="GO:0004143">
    <property type="term" value="F:ATP-dependent diacylglycerol kinase activity"/>
    <property type="evidence" value="ECO:0007669"/>
    <property type="project" value="TreeGrafter"/>
</dbReference>
<dbReference type="EMBL" id="CP014228">
    <property type="protein sequence ID" value="AMD87958.1"/>
    <property type="molecule type" value="Genomic_DNA"/>
</dbReference>
<dbReference type="OrthoDB" id="142078at2"/>
<dbReference type="PANTHER" id="PTHR12358">
    <property type="entry name" value="SPHINGOSINE KINASE"/>
    <property type="match status" value="1"/>
</dbReference>
<evidence type="ECO:0000259" key="9">
    <source>
        <dbReference type="PROSITE" id="PS50146"/>
    </source>
</evidence>
<dbReference type="RefSeq" id="WP_067943111.1">
    <property type="nucleotide sequence ID" value="NZ_CP014228.1"/>
</dbReference>
<keyword evidence="7" id="KW-0444">Lipid biosynthesis</keyword>
<evidence type="ECO:0000256" key="5">
    <source>
        <dbReference type="ARBA" id="ARBA00022777"/>
    </source>
</evidence>
<dbReference type="AlphaFoldDB" id="A0A0X8JGH1"/>
<dbReference type="Proteomes" id="UP000065220">
    <property type="component" value="Chromosome"/>
</dbReference>
<dbReference type="InterPro" id="IPR045540">
    <property type="entry name" value="YegS/DAGK_C"/>
</dbReference>
<keyword evidence="11" id="KW-1185">Reference proteome</keyword>
<dbReference type="STRING" id="111015.AXF14_10695"/>
<keyword evidence="7" id="KW-0594">Phospholipid biosynthesis</keyword>
<evidence type="ECO:0000256" key="2">
    <source>
        <dbReference type="ARBA" id="ARBA00005983"/>
    </source>
</evidence>
<keyword evidence="3" id="KW-0808">Transferase</keyword>
<evidence type="ECO:0000256" key="4">
    <source>
        <dbReference type="ARBA" id="ARBA00022741"/>
    </source>
</evidence>
<dbReference type="KEGG" id="ard:AXF14_10695"/>
<dbReference type="GO" id="GO:0008654">
    <property type="term" value="P:phospholipid biosynthetic process"/>
    <property type="evidence" value="ECO:0007669"/>
    <property type="project" value="UniProtKB-KW"/>
</dbReference>
<dbReference type="InterPro" id="IPR001206">
    <property type="entry name" value="Diacylglycerol_kinase_cat_dom"/>
</dbReference>
<dbReference type="GO" id="GO:0005524">
    <property type="term" value="F:ATP binding"/>
    <property type="evidence" value="ECO:0007669"/>
    <property type="project" value="UniProtKB-KW"/>
</dbReference>
<name>A0A0X8JGH1_ACTRD</name>
<keyword evidence="8" id="KW-1208">Phospholipid metabolism</keyword>
<proteinExistence type="inferred from homology"/>
<evidence type="ECO:0000313" key="11">
    <source>
        <dbReference type="Proteomes" id="UP000065220"/>
    </source>
</evidence>
<comment type="cofactor">
    <cofactor evidence="1">
        <name>Mg(2+)</name>
        <dbReference type="ChEBI" id="CHEBI:18420"/>
    </cofactor>
</comment>
<dbReference type="InterPro" id="IPR016064">
    <property type="entry name" value="NAD/diacylglycerol_kinase_sf"/>
</dbReference>
<evidence type="ECO:0000256" key="1">
    <source>
        <dbReference type="ARBA" id="ARBA00001946"/>
    </source>
</evidence>
<evidence type="ECO:0000256" key="6">
    <source>
        <dbReference type="ARBA" id="ARBA00022840"/>
    </source>
</evidence>